<dbReference type="Proteomes" id="UP000265566">
    <property type="component" value="Chromosome 3"/>
</dbReference>
<accession>A0A396IK14</accession>
<evidence type="ECO:0000256" key="1">
    <source>
        <dbReference type="SAM" id="Phobius"/>
    </source>
</evidence>
<keyword evidence="1" id="KW-0812">Transmembrane</keyword>
<proteinExistence type="predicted"/>
<dbReference type="Gramene" id="rna13925">
    <property type="protein sequence ID" value="RHN66016.1"/>
    <property type="gene ID" value="gene13925"/>
</dbReference>
<dbReference type="EMBL" id="PSQE01000003">
    <property type="protein sequence ID" value="RHN66016.1"/>
    <property type="molecule type" value="Genomic_DNA"/>
</dbReference>
<reference evidence="3" key="1">
    <citation type="journal article" date="2018" name="Nat. Plants">
        <title>Whole-genome landscape of Medicago truncatula symbiotic genes.</title>
        <authorList>
            <person name="Pecrix Y."/>
            <person name="Staton S.E."/>
            <person name="Sallet E."/>
            <person name="Lelandais-Briere C."/>
            <person name="Moreau S."/>
            <person name="Carrere S."/>
            <person name="Blein T."/>
            <person name="Jardinaud M.F."/>
            <person name="Latrasse D."/>
            <person name="Zouine M."/>
            <person name="Zahm M."/>
            <person name="Kreplak J."/>
            <person name="Mayjonade B."/>
            <person name="Satge C."/>
            <person name="Perez M."/>
            <person name="Cauet S."/>
            <person name="Marande W."/>
            <person name="Chantry-Darmon C."/>
            <person name="Lopez-Roques C."/>
            <person name="Bouchez O."/>
            <person name="Berard A."/>
            <person name="Debelle F."/>
            <person name="Munos S."/>
            <person name="Bendahmane A."/>
            <person name="Berges H."/>
            <person name="Niebel A."/>
            <person name="Buitink J."/>
            <person name="Frugier F."/>
            <person name="Benhamed M."/>
            <person name="Crespi M."/>
            <person name="Gouzy J."/>
            <person name="Gamas P."/>
        </authorList>
    </citation>
    <scope>NUCLEOTIDE SEQUENCE [LARGE SCALE GENOMIC DNA]</scope>
    <source>
        <strain evidence="3">cv. Jemalong A17</strain>
    </source>
</reference>
<feature type="transmembrane region" description="Helical" evidence="1">
    <location>
        <begin position="12"/>
        <end position="29"/>
    </location>
</feature>
<evidence type="ECO:0000313" key="2">
    <source>
        <dbReference type="EMBL" id="RHN66016.1"/>
    </source>
</evidence>
<organism evidence="2 3">
    <name type="scientific">Medicago truncatula</name>
    <name type="common">Barrel medic</name>
    <name type="synonym">Medicago tribuloides</name>
    <dbReference type="NCBI Taxonomy" id="3880"/>
    <lineage>
        <taxon>Eukaryota</taxon>
        <taxon>Viridiplantae</taxon>
        <taxon>Streptophyta</taxon>
        <taxon>Embryophyta</taxon>
        <taxon>Tracheophyta</taxon>
        <taxon>Spermatophyta</taxon>
        <taxon>Magnoliopsida</taxon>
        <taxon>eudicotyledons</taxon>
        <taxon>Gunneridae</taxon>
        <taxon>Pentapetalae</taxon>
        <taxon>rosids</taxon>
        <taxon>fabids</taxon>
        <taxon>Fabales</taxon>
        <taxon>Fabaceae</taxon>
        <taxon>Papilionoideae</taxon>
        <taxon>50 kb inversion clade</taxon>
        <taxon>NPAAA clade</taxon>
        <taxon>Hologalegina</taxon>
        <taxon>IRL clade</taxon>
        <taxon>Trifolieae</taxon>
        <taxon>Medicago</taxon>
    </lineage>
</organism>
<evidence type="ECO:0000313" key="3">
    <source>
        <dbReference type="Proteomes" id="UP000265566"/>
    </source>
</evidence>
<protein>
    <recommendedName>
        <fullName evidence="4">Transmembrane protein</fullName>
    </recommendedName>
</protein>
<sequence>MSSWRVAQRLISIAAFCLFTSFILFQLIFVNIDKLLFDLRHILCLSILLGYFQKYVPKKYEALIIFFLIV</sequence>
<keyword evidence="1" id="KW-0472">Membrane</keyword>
<dbReference type="AlphaFoldDB" id="A0A396IK14"/>
<keyword evidence="1" id="KW-1133">Transmembrane helix</keyword>
<comment type="caution">
    <text evidence="2">The sequence shown here is derived from an EMBL/GenBank/DDBJ whole genome shotgun (WGS) entry which is preliminary data.</text>
</comment>
<gene>
    <name evidence="2" type="ORF">MtrunA17_Chr3g0086201</name>
</gene>
<name>A0A396IK14_MEDTR</name>
<evidence type="ECO:0008006" key="4">
    <source>
        <dbReference type="Google" id="ProtNLM"/>
    </source>
</evidence>